<dbReference type="EMBL" id="OB793035">
    <property type="protein sequence ID" value="CAD7425819.1"/>
    <property type="molecule type" value="Genomic_DNA"/>
</dbReference>
<accession>A0A7R9E459</accession>
<dbReference type="AlphaFoldDB" id="A0A7R9E459"/>
<evidence type="ECO:0000313" key="3">
    <source>
        <dbReference type="EMBL" id="CAD7425819.1"/>
    </source>
</evidence>
<reference evidence="3" key="1">
    <citation type="submission" date="2020-11" db="EMBL/GenBank/DDBJ databases">
        <authorList>
            <person name="Tran Van P."/>
        </authorList>
    </citation>
    <scope>NUCLEOTIDE SEQUENCE</scope>
</reference>
<evidence type="ECO:0000256" key="2">
    <source>
        <dbReference type="SAM" id="SignalP"/>
    </source>
</evidence>
<feature type="chain" id="PRO_5030884559" evidence="2">
    <location>
        <begin position="20"/>
        <end position="141"/>
    </location>
</feature>
<feature type="signal peptide" evidence="2">
    <location>
        <begin position="1"/>
        <end position="19"/>
    </location>
</feature>
<organism evidence="3">
    <name type="scientific">Timema monikensis</name>
    <dbReference type="NCBI Taxonomy" id="170555"/>
    <lineage>
        <taxon>Eukaryota</taxon>
        <taxon>Metazoa</taxon>
        <taxon>Ecdysozoa</taxon>
        <taxon>Arthropoda</taxon>
        <taxon>Hexapoda</taxon>
        <taxon>Insecta</taxon>
        <taxon>Pterygota</taxon>
        <taxon>Neoptera</taxon>
        <taxon>Polyneoptera</taxon>
        <taxon>Phasmatodea</taxon>
        <taxon>Timematodea</taxon>
        <taxon>Timematoidea</taxon>
        <taxon>Timematidae</taxon>
        <taxon>Timema</taxon>
    </lineage>
</organism>
<feature type="compositionally biased region" description="Basic and acidic residues" evidence="1">
    <location>
        <begin position="127"/>
        <end position="141"/>
    </location>
</feature>
<evidence type="ECO:0000256" key="1">
    <source>
        <dbReference type="SAM" id="MobiDB-lite"/>
    </source>
</evidence>
<protein>
    <submittedName>
        <fullName evidence="3">Uncharacterized protein</fullName>
    </submittedName>
</protein>
<sequence>MPISMSLVWFSLSYSFLSSLPSGVPWGLGNLVRGCIEPQQTPGQVQMKDRRLVRAKTNKIGTGSGKLALSLVVQECEVHPTEIRTSISPSSAVELNTSSALANYAIEAGNRRVELKRHKYYPSSGKPDSEKQKRFNKKDLT</sequence>
<keyword evidence="2" id="KW-0732">Signal</keyword>
<proteinExistence type="predicted"/>
<feature type="region of interest" description="Disordered" evidence="1">
    <location>
        <begin position="118"/>
        <end position="141"/>
    </location>
</feature>
<gene>
    <name evidence="3" type="ORF">TMSB3V08_LOCUS2722</name>
</gene>
<name>A0A7R9E459_9NEOP</name>